<evidence type="ECO:0000313" key="3">
    <source>
        <dbReference type="Proteomes" id="UP000664405"/>
    </source>
</evidence>
<dbReference type="RefSeq" id="WP_206927529.1">
    <property type="nucleotide sequence ID" value="NZ_JAEKJW010000002.1"/>
</dbReference>
<gene>
    <name evidence="2" type="ORF">JF547_11820</name>
</gene>
<dbReference type="AlphaFoldDB" id="A0A8I1M8P2"/>
<sequence>MSEQRHIPGFATIVSIAMTAILLPVSMAQSHTAADLNQHEPVEIAQGGGVFSDEERQIIREVLDIATGEDSDRNNGSKGGKGDKGKGNKGLPPGIAMKLERGGTLPPGIAKRDLPANLESKLPNRTDGAVRQIIGDDVVLIERGTNLILDIIRDVARNR</sequence>
<dbReference type="EMBL" id="JAEKJW010000002">
    <property type="protein sequence ID" value="MBN8197148.1"/>
    <property type="molecule type" value="Genomic_DNA"/>
</dbReference>
<dbReference type="Gene3D" id="3.10.450.160">
    <property type="entry name" value="inner membrane protein cigr"/>
    <property type="match status" value="1"/>
</dbReference>
<dbReference type="Proteomes" id="UP000664405">
    <property type="component" value="Unassembled WGS sequence"/>
</dbReference>
<organism evidence="2 3">
    <name type="scientific">Thalassospira povalilytica</name>
    <dbReference type="NCBI Taxonomy" id="732237"/>
    <lineage>
        <taxon>Bacteria</taxon>
        <taxon>Pseudomonadati</taxon>
        <taxon>Pseudomonadota</taxon>
        <taxon>Alphaproteobacteria</taxon>
        <taxon>Rhodospirillales</taxon>
        <taxon>Thalassospiraceae</taxon>
        <taxon>Thalassospira</taxon>
    </lineage>
</organism>
<proteinExistence type="predicted"/>
<feature type="compositionally biased region" description="Basic and acidic residues" evidence="1">
    <location>
        <begin position="70"/>
        <end position="86"/>
    </location>
</feature>
<evidence type="ECO:0000256" key="1">
    <source>
        <dbReference type="SAM" id="MobiDB-lite"/>
    </source>
</evidence>
<evidence type="ECO:0000313" key="2">
    <source>
        <dbReference type="EMBL" id="MBN8197148.1"/>
    </source>
</evidence>
<comment type="caution">
    <text evidence="2">The sequence shown here is derived from an EMBL/GenBank/DDBJ whole genome shotgun (WGS) entry which is preliminary data.</text>
</comment>
<reference evidence="2" key="1">
    <citation type="submission" date="2020-12" db="EMBL/GenBank/DDBJ databases">
        <title>Oil enriched cultivation method for isolating marine PHA-producing bacteria.</title>
        <authorList>
            <person name="Zheng W."/>
            <person name="Yu S."/>
            <person name="Huang Y."/>
        </authorList>
    </citation>
    <scope>NUCLEOTIDE SEQUENCE</scope>
    <source>
        <strain evidence="2">SY-2-3</strain>
    </source>
</reference>
<name>A0A8I1M8P2_9PROT</name>
<protein>
    <recommendedName>
        <fullName evidence="4">RcnB family protein</fullName>
    </recommendedName>
</protein>
<accession>A0A8I1M8P2</accession>
<evidence type="ECO:0008006" key="4">
    <source>
        <dbReference type="Google" id="ProtNLM"/>
    </source>
</evidence>
<feature type="region of interest" description="Disordered" evidence="1">
    <location>
        <begin position="63"/>
        <end position="92"/>
    </location>
</feature>